<protein>
    <submittedName>
        <fullName evidence="3">MLP-like protein 34</fullName>
    </submittedName>
</protein>
<dbReference type="SMART" id="SM01037">
    <property type="entry name" value="Bet_v_1"/>
    <property type="match status" value="2"/>
</dbReference>
<accession>A0A3Q0F0R8</accession>
<dbReference type="KEGG" id="vra:106760535"/>
<evidence type="ECO:0000313" key="3">
    <source>
        <dbReference type="RefSeq" id="XP_022635972.1"/>
    </source>
</evidence>
<dbReference type="AlphaFoldDB" id="A0A3Q0F0R8"/>
<dbReference type="OrthoDB" id="1415949at2759"/>
<reference evidence="2" key="1">
    <citation type="journal article" date="2014" name="Nat. Commun.">
        <title>Genome sequence of mungbean and insights into evolution within Vigna species.</title>
        <authorList>
            <person name="Kang Y.J."/>
            <person name="Kim S.K."/>
            <person name="Kim M.Y."/>
            <person name="Lestari P."/>
            <person name="Kim K.H."/>
            <person name="Ha B.K."/>
            <person name="Jun T.H."/>
            <person name="Hwang W.J."/>
            <person name="Lee T."/>
            <person name="Lee J."/>
            <person name="Shim S."/>
            <person name="Yoon M.Y."/>
            <person name="Jang Y.E."/>
            <person name="Han K.S."/>
            <person name="Taeprayoon P."/>
            <person name="Yoon N."/>
            <person name="Somta P."/>
            <person name="Tanya P."/>
            <person name="Kim K.S."/>
            <person name="Gwag J.G."/>
            <person name="Moon J.K."/>
            <person name="Lee Y.H."/>
            <person name="Park B.S."/>
            <person name="Bombarely A."/>
            <person name="Doyle J.J."/>
            <person name="Jackson S.A."/>
            <person name="Schafleitner R."/>
            <person name="Srinives P."/>
            <person name="Varshney R.K."/>
            <person name="Lee S.H."/>
        </authorList>
    </citation>
    <scope>NUCLEOTIDE SEQUENCE [LARGE SCALE GENOMIC DNA]</scope>
    <source>
        <strain evidence="2">cv. VC1973A</strain>
    </source>
</reference>
<feature type="domain" description="Bet v I/Major latex protein" evidence="1">
    <location>
        <begin position="219"/>
        <end position="368"/>
    </location>
</feature>
<dbReference type="STRING" id="3916.A0A3Q0F0R8"/>
<evidence type="ECO:0000313" key="2">
    <source>
        <dbReference type="Proteomes" id="UP000087766"/>
    </source>
</evidence>
<dbReference type="Proteomes" id="UP000087766">
    <property type="component" value="Chromosome 5"/>
</dbReference>
<dbReference type="CDD" id="cd07816">
    <property type="entry name" value="Bet_v1-like"/>
    <property type="match status" value="1"/>
</dbReference>
<dbReference type="Gene3D" id="3.30.530.20">
    <property type="match status" value="3"/>
</dbReference>
<feature type="domain" description="Bet v I/Major latex protein" evidence="1">
    <location>
        <begin position="4"/>
        <end position="153"/>
    </location>
</feature>
<dbReference type="InterPro" id="IPR051761">
    <property type="entry name" value="MLP-like_ligand-binding"/>
</dbReference>
<name>A0A3Q0F0R8_VIGRR</name>
<evidence type="ECO:0000259" key="1">
    <source>
        <dbReference type="SMART" id="SM01037"/>
    </source>
</evidence>
<proteinExistence type="predicted"/>
<organism evidence="2 3">
    <name type="scientific">Vigna radiata var. radiata</name>
    <name type="common">Mung bean</name>
    <name type="synonym">Phaseolus aureus</name>
    <dbReference type="NCBI Taxonomy" id="3916"/>
    <lineage>
        <taxon>Eukaryota</taxon>
        <taxon>Viridiplantae</taxon>
        <taxon>Streptophyta</taxon>
        <taxon>Embryophyta</taxon>
        <taxon>Tracheophyta</taxon>
        <taxon>Spermatophyta</taxon>
        <taxon>Magnoliopsida</taxon>
        <taxon>eudicotyledons</taxon>
        <taxon>Gunneridae</taxon>
        <taxon>Pentapetalae</taxon>
        <taxon>rosids</taxon>
        <taxon>fabids</taxon>
        <taxon>Fabales</taxon>
        <taxon>Fabaceae</taxon>
        <taxon>Papilionoideae</taxon>
        <taxon>50 kb inversion clade</taxon>
        <taxon>NPAAA clade</taxon>
        <taxon>indigoferoid/millettioid clade</taxon>
        <taxon>Phaseoleae</taxon>
        <taxon>Vigna</taxon>
    </lineage>
</organism>
<sequence>MAKSQVQKLETNVYLEEAAHVVFDAFCNKTYYMAKAFPTKVKSIDINEGEWGTEGSIISKKYVLDGKTCVAKDVVGDIDREKYKVSFKVIEGDLLQNYKSFKFVMQFIPKENGSVTKLVLVYEKQNYDTPDPLTMIQFGNEVIKKVGAFLKKETDGKICVAKELVEGIERENKHYKTFKCNLQVTPKENGSVVQWTIEFEKHQNNIPDPDILLQKMANSQVQKLETNVYLEEAAKVVFDVFCNKTYSVAKAFPAKVKSIDINEGEWGTEGSIISWKYVYDGKNCVAKHVVGDIDRENYKLSFKVIGGDPLQKYKSFKFVMQVTPKENGSVTKVVLIYEKQNHDTPDPVAMVQFANEIIEKVGAFLKKE</sequence>
<dbReference type="Pfam" id="PF00407">
    <property type="entry name" value="Bet_v_1"/>
    <property type="match status" value="3"/>
</dbReference>
<dbReference type="RefSeq" id="XP_022635972.1">
    <property type="nucleotide sequence ID" value="XM_022780251.1"/>
</dbReference>
<keyword evidence="2" id="KW-1185">Reference proteome</keyword>
<dbReference type="InterPro" id="IPR023393">
    <property type="entry name" value="START-like_dom_sf"/>
</dbReference>
<dbReference type="GeneID" id="106760535"/>
<dbReference type="PANTHER" id="PTHR31907">
    <property type="entry name" value="MLP-LIKE PROTEIN 423"/>
    <property type="match status" value="1"/>
</dbReference>
<dbReference type="SUPFAM" id="SSF55961">
    <property type="entry name" value="Bet v1-like"/>
    <property type="match status" value="3"/>
</dbReference>
<dbReference type="InterPro" id="IPR000916">
    <property type="entry name" value="Bet_v_I/MLP"/>
</dbReference>
<gene>
    <name evidence="3" type="primary">LOC106760535</name>
</gene>
<reference evidence="3" key="2">
    <citation type="submission" date="2025-08" db="UniProtKB">
        <authorList>
            <consortium name="RefSeq"/>
        </authorList>
    </citation>
    <scope>IDENTIFICATION</scope>
    <source>
        <tissue evidence="3">Leaf</tissue>
    </source>
</reference>
<dbReference type="GO" id="GO:0006952">
    <property type="term" value="P:defense response"/>
    <property type="evidence" value="ECO:0007669"/>
    <property type="project" value="InterPro"/>
</dbReference>